<reference evidence="8 9" key="1">
    <citation type="submission" date="2020-02" db="EMBL/GenBank/DDBJ databases">
        <title>Bird 10,000 Genomes (B10K) Project - Family phase.</title>
        <authorList>
            <person name="Zhang G."/>
        </authorList>
    </citation>
    <scope>NUCLEOTIDE SEQUENCE [LARGE SCALE GENOMIC DNA]</scope>
    <source>
        <strain evidence="8">B10K-DU-006-06</strain>
    </source>
</reference>
<dbReference type="PANTHER" id="PTHR22809">
    <property type="entry name" value="METHYLTRANSFERASE-RELATED"/>
    <property type="match status" value="1"/>
</dbReference>
<protein>
    <submittedName>
        <fullName evidence="8">METL2 protein</fullName>
    </submittedName>
</protein>
<dbReference type="CDD" id="cd02440">
    <property type="entry name" value="AdoMet_MTases"/>
    <property type="match status" value="1"/>
</dbReference>
<dbReference type="InterPro" id="IPR013217">
    <property type="entry name" value="Methyltransf_12"/>
</dbReference>
<evidence type="ECO:0000256" key="5">
    <source>
        <dbReference type="ARBA" id="ARBA00022694"/>
    </source>
</evidence>
<keyword evidence="3" id="KW-0808">Transferase</keyword>
<comment type="caution">
    <text evidence="8">The sequence shown here is derived from an EMBL/GenBank/DDBJ whole genome shotgun (WGS) entry which is preliminary data.</text>
</comment>
<accession>A0A7L4G1I8</accession>
<dbReference type="Pfam" id="PF08242">
    <property type="entry name" value="Methyltransf_12"/>
    <property type="match status" value="1"/>
</dbReference>
<evidence type="ECO:0000313" key="9">
    <source>
        <dbReference type="Proteomes" id="UP000541332"/>
    </source>
</evidence>
<dbReference type="FunFam" id="3.40.50.150:FF:000151">
    <property type="entry name" value="Methyltransferase-like protein"/>
    <property type="match status" value="1"/>
</dbReference>
<gene>
    <name evidence="8" type="primary">Mettl2_1</name>
    <name evidence="8" type="ORF">ALOBEC_R09881</name>
</gene>
<evidence type="ECO:0000256" key="2">
    <source>
        <dbReference type="ARBA" id="ARBA00022603"/>
    </source>
</evidence>
<keyword evidence="4" id="KW-0949">S-adenosyl-L-methionine</keyword>
<feature type="compositionally biased region" description="Polar residues" evidence="6">
    <location>
        <begin position="112"/>
        <end position="123"/>
    </location>
</feature>
<dbReference type="GO" id="GO:0052735">
    <property type="term" value="F:tRNA (cytidine-3-)-methyltransferase activity"/>
    <property type="evidence" value="ECO:0007669"/>
    <property type="project" value="TreeGrafter"/>
</dbReference>
<organism evidence="8 9">
    <name type="scientific">Pampusana beccarii</name>
    <name type="common">Western bronze ground-dove</name>
    <dbReference type="NCBI Taxonomy" id="2953425"/>
    <lineage>
        <taxon>Eukaryota</taxon>
        <taxon>Metazoa</taxon>
        <taxon>Chordata</taxon>
        <taxon>Craniata</taxon>
        <taxon>Vertebrata</taxon>
        <taxon>Euteleostomi</taxon>
        <taxon>Archelosauria</taxon>
        <taxon>Archosauria</taxon>
        <taxon>Dinosauria</taxon>
        <taxon>Saurischia</taxon>
        <taxon>Theropoda</taxon>
        <taxon>Coelurosauria</taxon>
        <taxon>Aves</taxon>
        <taxon>Neognathae</taxon>
        <taxon>Neoaves</taxon>
        <taxon>Columbimorphae</taxon>
        <taxon>Columbiformes</taxon>
        <taxon>Columbidae</taxon>
        <taxon>Pampusana</taxon>
    </lineage>
</organism>
<dbReference type="GO" id="GO:0032259">
    <property type="term" value="P:methylation"/>
    <property type="evidence" value="ECO:0007669"/>
    <property type="project" value="UniProtKB-KW"/>
</dbReference>
<dbReference type="GO" id="GO:0008033">
    <property type="term" value="P:tRNA processing"/>
    <property type="evidence" value="ECO:0007669"/>
    <property type="project" value="UniProtKB-KW"/>
</dbReference>
<feature type="compositionally biased region" description="Basic and acidic residues" evidence="6">
    <location>
        <begin position="102"/>
        <end position="111"/>
    </location>
</feature>
<dbReference type="SUPFAM" id="SSF53335">
    <property type="entry name" value="S-adenosyl-L-methionine-dependent methyltransferases"/>
    <property type="match status" value="1"/>
</dbReference>
<sequence>NCVFRSLNKMNFITRLSGLFLRKSKIQQRHQSSRRPAVPLGSRILTDPSKVFEHNMWDHMQWSQEEEEAAKEKVGENSVVKVQWEDQGNDFFPEILPKQKREELKTEEGSSEHTQINNTNISLHKNEMSEEGEENWKKNYGSGSTSVWGYVCNKNQAKSLADNPQGKNCGEELRSLESFPGSDATYRILEVGCGAGNSVFPILKVLCNTPGTFLYCCDFASGAVELVKSHSSYNSAWCSAFVHDVCDDALPYPFPDEILDVILLVFVLSTIHPDRMQAVVNRLAKLLKPGGMLLFRDYGRYDTAQLRFKKGHCLSENFYVRGDGTRVYFFTKDEVWSMFNLAGLTEVQNLVDRRLQVNRKKKVKMQRVWIQSKFQKPLLLSPNNPEETTERQPCR</sequence>
<proteinExistence type="inferred from homology"/>
<keyword evidence="2" id="KW-0489">Methyltransferase</keyword>
<feature type="domain" description="Methyltransferase type 12" evidence="7">
    <location>
        <begin position="189"/>
        <end position="293"/>
    </location>
</feature>
<dbReference type="PIRSF" id="PIRSF037755">
    <property type="entry name" value="Mettl2_prd"/>
    <property type="match status" value="1"/>
</dbReference>
<keyword evidence="5" id="KW-0819">tRNA processing</keyword>
<dbReference type="EMBL" id="VWYH01008935">
    <property type="protein sequence ID" value="NXW92473.1"/>
    <property type="molecule type" value="Genomic_DNA"/>
</dbReference>
<dbReference type="InterPro" id="IPR026113">
    <property type="entry name" value="METTL2/6/8-like"/>
</dbReference>
<evidence type="ECO:0000256" key="6">
    <source>
        <dbReference type="SAM" id="MobiDB-lite"/>
    </source>
</evidence>
<dbReference type="Proteomes" id="UP000541332">
    <property type="component" value="Unassembled WGS sequence"/>
</dbReference>
<feature type="non-terminal residue" evidence="8">
    <location>
        <position position="1"/>
    </location>
</feature>
<dbReference type="OrthoDB" id="417697at2759"/>
<dbReference type="InterPro" id="IPR029063">
    <property type="entry name" value="SAM-dependent_MTases_sf"/>
</dbReference>
<evidence type="ECO:0000313" key="8">
    <source>
        <dbReference type="EMBL" id="NXW92473.1"/>
    </source>
</evidence>
<keyword evidence="9" id="KW-1185">Reference proteome</keyword>
<dbReference type="PANTHER" id="PTHR22809:SF3">
    <property type="entry name" value="TRNA N(3)-METHYLCYTIDINE METHYLTRANSFERASE"/>
    <property type="match status" value="1"/>
</dbReference>
<dbReference type="Gene3D" id="3.40.50.150">
    <property type="entry name" value="Vaccinia Virus protein VP39"/>
    <property type="match status" value="1"/>
</dbReference>
<evidence type="ECO:0000256" key="4">
    <source>
        <dbReference type="ARBA" id="ARBA00022691"/>
    </source>
</evidence>
<feature type="region of interest" description="Disordered" evidence="6">
    <location>
        <begin position="102"/>
        <end position="138"/>
    </location>
</feature>
<name>A0A7L4G1I8_9COLU</name>
<comment type="similarity">
    <text evidence="1">Belongs to the methyltransferase superfamily. METL family.</text>
</comment>
<evidence type="ECO:0000256" key="1">
    <source>
        <dbReference type="ARBA" id="ARBA00009725"/>
    </source>
</evidence>
<evidence type="ECO:0000256" key="3">
    <source>
        <dbReference type="ARBA" id="ARBA00022679"/>
    </source>
</evidence>
<feature type="non-terminal residue" evidence="8">
    <location>
        <position position="395"/>
    </location>
</feature>
<evidence type="ECO:0000259" key="7">
    <source>
        <dbReference type="Pfam" id="PF08242"/>
    </source>
</evidence>
<dbReference type="AlphaFoldDB" id="A0A7L4G1I8"/>